<sequence length="562" mass="66690">MKFNEYEYERIDMKDFEEKFNLLLKEFEEAEDQKTQDDLIVKINDLRSAFESMEQIAYIRHTIDTKDPIYEEEQNFFDQNRPSYDGLISKYYQGLIASKFKEGLKEKLGEQLFSIAALTIKTFSPEIIEDLKSENKLMSEYTKILSSAKINYQGAYRTLPQLRPFQMSTDREVRKGANEEKYKFFEEHEEKLDKIYDKLVKVRTMIAKKLGYENYVPLGYARMLRTDYDAKMVKKFRTGVKEHIVPFATELREKQRERLHLKELMYYDEDLIFPDGNAKPKGDEKTILENGKKMYEALSQNTKVFFEYLLNNELMDLLSKEGKSPGGYCTYIPKYKAPFIFSNFNGTGDDIDVLTHEAGHAFQVYESRGYEILEYNFPTLEACEIHSMSMEFFTYPWMNLFFEEDDKYRFGHLNEALLFIPYGVLVDEFQHYVYENPDDSPEERKKVWRQIEKAYLPYREYDGNMYLENGGYWHQQGHIFKNPFYYIDYTLAAVCAFQFFEKSRENWDEAWGDYLNLCKAGGSKSFLNLVKLAKLESPFEDGCIKRVVEKIEKYIASIEDNK</sequence>
<dbReference type="Proteomes" id="UP000294919">
    <property type="component" value="Unassembled WGS sequence"/>
</dbReference>
<dbReference type="SUPFAM" id="SSF55486">
    <property type="entry name" value="Metalloproteases ('zincins'), catalytic domain"/>
    <property type="match status" value="1"/>
</dbReference>
<proteinExistence type="predicted"/>
<name>A0A4V2S9V8_9FIRM</name>
<evidence type="ECO:0000313" key="1">
    <source>
        <dbReference type="EMBL" id="TCO69350.1"/>
    </source>
</evidence>
<gene>
    <name evidence="1" type="ORF">EV214_13215</name>
</gene>
<dbReference type="CDD" id="cd09606">
    <property type="entry name" value="M3B_PepF"/>
    <property type="match status" value="1"/>
</dbReference>
<dbReference type="AlphaFoldDB" id="A0A4V2S9V8"/>
<dbReference type="InterPro" id="IPR011976">
    <property type="entry name" value="Pept_M3B_oligopep-rel"/>
</dbReference>
<evidence type="ECO:0000313" key="2">
    <source>
        <dbReference type="Proteomes" id="UP000294919"/>
    </source>
</evidence>
<organism evidence="1 2">
    <name type="scientific">Marinisporobacter balticus</name>
    <dbReference type="NCBI Taxonomy" id="2018667"/>
    <lineage>
        <taxon>Bacteria</taxon>
        <taxon>Bacillati</taxon>
        <taxon>Bacillota</taxon>
        <taxon>Clostridia</taxon>
        <taxon>Peptostreptococcales</taxon>
        <taxon>Thermotaleaceae</taxon>
        <taxon>Marinisporobacter</taxon>
    </lineage>
</organism>
<dbReference type="EMBL" id="SLWV01000032">
    <property type="protein sequence ID" value="TCO69350.1"/>
    <property type="molecule type" value="Genomic_DNA"/>
</dbReference>
<accession>A0A4V2S9V8</accession>
<reference evidence="1 2" key="1">
    <citation type="submission" date="2019-03" db="EMBL/GenBank/DDBJ databases">
        <title>Genomic Encyclopedia of Type Strains, Phase IV (KMG-IV): sequencing the most valuable type-strain genomes for metagenomic binning, comparative biology and taxonomic classification.</title>
        <authorList>
            <person name="Goeker M."/>
        </authorList>
    </citation>
    <scope>NUCLEOTIDE SEQUENCE [LARGE SCALE GENOMIC DNA]</scope>
    <source>
        <strain evidence="1 2">DSM 102940</strain>
    </source>
</reference>
<keyword evidence="2" id="KW-1185">Reference proteome</keyword>
<dbReference type="NCBIfam" id="TIGR02289">
    <property type="entry name" value="M3_not_pepF"/>
    <property type="match status" value="1"/>
</dbReference>
<dbReference type="OrthoDB" id="9762795at2"/>
<protein>
    <submittedName>
        <fullName evidence="1">M3 family oligoendopeptidase</fullName>
    </submittedName>
</protein>
<dbReference type="RefSeq" id="WP_132247605.1">
    <property type="nucleotide sequence ID" value="NZ_SLWV01000032.1"/>
</dbReference>
<dbReference type="Gene3D" id="1.10.1370.30">
    <property type="match status" value="1"/>
</dbReference>
<comment type="caution">
    <text evidence="1">The sequence shown here is derived from an EMBL/GenBank/DDBJ whole genome shotgun (WGS) entry which is preliminary data.</text>
</comment>